<evidence type="ECO:0000313" key="2">
    <source>
        <dbReference type="EMBL" id="CZT22294.1"/>
    </source>
</evidence>
<dbReference type="GO" id="GO:0016020">
    <property type="term" value="C:membrane"/>
    <property type="evidence" value="ECO:0007669"/>
    <property type="project" value="InterPro"/>
</dbReference>
<dbReference type="EMBL" id="FJUY01000013">
    <property type="protein sequence ID" value="CZT22294.1"/>
    <property type="molecule type" value="Genomic_DNA"/>
</dbReference>
<keyword evidence="3" id="KW-1185">Reference proteome</keyword>
<name>A0A2D3VH59_9PEZI</name>
<sequence>MSLAIVGAAQQFAKAFVPEEVREISLTYVRISAFSALSSALETAVAAATRALDQPDVPLIISFVKFTVNIVLDMILISKFHVSGITPTVNTQAATQFGMWTGGITFWTSILCLDYEKTVE</sequence>
<evidence type="ECO:0000313" key="3">
    <source>
        <dbReference type="Proteomes" id="UP000225277"/>
    </source>
</evidence>
<dbReference type="GO" id="GO:0042910">
    <property type="term" value="F:xenobiotic transmembrane transporter activity"/>
    <property type="evidence" value="ECO:0007669"/>
    <property type="project" value="InterPro"/>
</dbReference>
<protein>
    <submittedName>
        <fullName evidence="2">Uncharacterized protein</fullName>
    </submittedName>
</protein>
<dbReference type="RefSeq" id="XP_023629183.1">
    <property type="nucleotide sequence ID" value="XM_023773415.1"/>
</dbReference>
<evidence type="ECO:0000256" key="1">
    <source>
        <dbReference type="ARBA" id="ARBA00010199"/>
    </source>
</evidence>
<dbReference type="AlphaFoldDB" id="A0A2D3VH59"/>
<comment type="similarity">
    <text evidence="1">Belongs to the multi antimicrobial extrusion (MATE) (TC 2.A.66.1) family.</text>
</comment>
<reference evidence="2 3" key="1">
    <citation type="submission" date="2016-03" db="EMBL/GenBank/DDBJ databases">
        <authorList>
            <person name="Ploux O."/>
        </authorList>
    </citation>
    <scope>NUCLEOTIDE SEQUENCE [LARGE SCALE GENOMIC DNA]</scope>
    <source>
        <strain evidence="2 3">URUG2</strain>
    </source>
</reference>
<accession>A0A2D3VH59</accession>
<dbReference type="Pfam" id="PF01554">
    <property type="entry name" value="MatE"/>
    <property type="match status" value="1"/>
</dbReference>
<dbReference type="InterPro" id="IPR002528">
    <property type="entry name" value="MATE_fam"/>
</dbReference>
<dbReference type="GO" id="GO:0015297">
    <property type="term" value="F:antiporter activity"/>
    <property type="evidence" value="ECO:0007669"/>
    <property type="project" value="InterPro"/>
</dbReference>
<dbReference type="Proteomes" id="UP000225277">
    <property type="component" value="Unassembled WGS sequence"/>
</dbReference>
<organism evidence="2 3">
    <name type="scientific">Ramularia collo-cygni</name>
    <dbReference type="NCBI Taxonomy" id="112498"/>
    <lineage>
        <taxon>Eukaryota</taxon>
        <taxon>Fungi</taxon>
        <taxon>Dikarya</taxon>
        <taxon>Ascomycota</taxon>
        <taxon>Pezizomycotina</taxon>
        <taxon>Dothideomycetes</taxon>
        <taxon>Dothideomycetidae</taxon>
        <taxon>Mycosphaerellales</taxon>
        <taxon>Mycosphaerellaceae</taxon>
        <taxon>Ramularia</taxon>
    </lineage>
</organism>
<proteinExistence type="inferred from homology"/>
<gene>
    <name evidence="2" type="ORF">RCC_08163</name>
</gene>
<dbReference type="STRING" id="112498.A0A2D3VH59"/>
<dbReference type="GeneID" id="35603263"/>
<dbReference type="OrthoDB" id="2119662at2759"/>